<dbReference type="Pfam" id="PF00535">
    <property type="entry name" value="Glycos_transf_2"/>
    <property type="match status" value="1"/>
</dbReference>
<dbReference type="InterPro" id="IPR001173">
    <property type="entry name" value="Glyco_trans_2-like"/>
</dbReference>
<comment type="similarity">
    <text evidence="2">Belongs to the glycosyltransferase 2 family.</text>
</comment>
<evidence type="ECO:0000256" key="4">
    <source>
        <dbReference type="ARBA" id="ARBA00022679"/>
    </source>
</evidence>
<dbReference type="Proteomes" id="UP001595829">
    <property type="component" value="Unassembled WGS sequence"/>
</dbReference>
<evidence type="ECO:0000256" key="6">
    <source>
        <dbReference type="ARBA" id="ARBA00022989"/>
    </source>
</evidence>
<evidence type="ECO:0000256" key="3">
    <source>
        <dbReference type="ARBA" id="ARBA00022676"/>
    </source>
</evidence>
<dbReference type="InterPro" id="IPR039528">
    <property type="entry name" value="DPM1-like"/>
</dbReference>
<dbReference type="EMBL" id="JBHSJD010000024">
    <property type="protein sequence ID" value="MFC5026144.1"/>
    <property type="molecule type" value="Genomic_DNA"/>
</dbReference>
<evidence type="ECO:0000259" key="10">
    <source>
        <dbReference type="Pfam" id="PF04138"/>
    </source>
</evidence>
<proteinExistence type="inferred from homology"/>
<organism evidence="11 12">
    <name type="scientific">Streptomyces coeruleoprunus</name>
    <dbReference type="NCBI Taxonomy" id="285563"/>
    <lineage>
        <taxon>Bacteria</taxon>
        <taxon>Bacillati</taxon>
        <taxon>Actinomycetota</taxon>
        <taxon>Actinomycetes</taxon>
        <taxon>Kitasatosporales</taxon>
        <taxon>Streptomycetaceae</taxon>
        <taxon>Streptomyces</taxon>
    </lineage>
</organism>
<feature type="transmembrane region" description="Helical" evidence="8">
    <location>
        <begin position="354"/>
        <end position="379"/>
    </location>
</feature>
<gene>
    <name evidence="11" type="ORF">ACFPM3_28840</name>
</gene>
<evidence type="ECO:0000256" key="5">
    <source>
        <dbReference type="ARBA" id="ARBA00022692"/>
    </source>
</evidence>
<dbReference type="InterPro" id="IPR007267">
    <property type="entry name" value="GtrA_DPMS_TM"/>
</dbReference>
<dbReference type="PANTHER" id="PTHR43398">
    <property type="entry name" value="DOLICHOL-PHOSPHATE MANNOSYLTRANSFERASE SUBUNIT 1"/>
    <property type="match status" value="1"/>
</dbReference>
<reference evidence="12" key="1">
    <citation type="journal article" date="2019" name="Int. J. Syst. Evol. Microbiol.">
        <title>The Global Catalogue of Microorganisms (GCM) 10K type strain sequencing project: providing services to taxonomists for standard genome sequencing and annotation.</title>
        <authorList>
            <consortium name="The Broad Institute Genomics Platform"/>
            <consortium name="The Broad Institute Genome Sequencing Center for Infectious Disease"/>
            <person name="Wu L."/>
            <person name="Ma J."/>
        </authorList>
    </citation>
    <scope>NUCLEOTIDE SEQUENCE [LARGE SCALE GENOMIC DNA]</scope>
    <source>
        <strain evidence="12">CGMCC 4.1648</strain>
    </source>
</reference>
<evidence type="ECO:0000256" key="7">
    <source>
        <dbReference type="ARBA" id="ARBA00023136"/>
    </source>
</evidence>
<keyword evidence="12" id="KW-1185">Reference proteome</keyword>
<comment type="subcellular location">
    <subcellularLocation>
        <location evidence="1">Membrane</location>
        <topology evidence="1">Multi-pass membrane protein</topology>
    </subcellularLocation>
</comment>
<evidence type="ECO:0000313" key="12">
    <source>
        <dbReference type="Proteomes" id="UP001595829"/>
    </source>
</evidence>
<dbReference type="CDD" id="cd06442">
    <property type="entry name" value="DPM1_like"/>
    <property type="match status" value="1"/>
</dbReference>
<feature type="transmembrane region" description="Helical" evidence="8">
    <location>
        <begin position="325"/>
        <end position="348"/>
    </location>
</feature>
<evidence type="ECO:0000259" key="9">
    <source>
        <dbReference type="Pfam" id="PF00535"/>
    </source>
</evidence>
<evidence type="ECO:0000313" key="11">
    <source>
        <dbReference type="EMBL" id="MFC5026144.1"/>
    </source>
</evidence>
<name>A0ABV9XNU7_9ACTN</name>
<sequence length="390" mass="41650">MTSPLIRDADLRVAAPATAAVTVVVPTFNEADNVRELLGRIAGAFPGDVPFEVLFVDDSTDDTPDVVRAAAPAFPFPVRLIHRDEPAGGLGGAVVEGLRAAAADWVVVMDGDLQHPPELVPDLVAEGERTGADLVVASRYAKGGSRAGLAGGYRLLVSGASTLLSKALFPRRLGGVSDPMSGFFAVRRKAVEADGLQPLGYKILLELVVRCRPRTITSVAEVPFAFQERFAGTSKSTAREGLRFLQHLAGLRTGTALSRMVVFGLIGLTGFLPNLAALYVLTGAGLHYLPAEVLANQFGVTWNLLLTELLLFHRERAHRHWADRWARFALLANADLLLRIPLIALLVAGAGMAVLPATALALVATFVLRFAATQALIYVPRTRREGRDGS</sequence>
<dbReference type="Pfam" id="PF04138">
    <property type="entry name" value="GtrA_DPMS_TM"/>
    <property type="match status" value="1"/>
</dbReference>
<feature type="transmembrane region" description="Helical" evidence="8">
    <location>
        <begin position="293"/>
        <end position="313"/>
    </location>
</feature>
<dbReference type="InterPro" id="IPR029044">
    <property type="entry name" value="Nucleotide-diphossugar_trans"/>
</dbReference>
<accession>A0ABV9XNU7</accession>
<keyword evidence="5 8" id="KW-0812">Transmembrane</keyword>
<evidence type="ECO:0000256" key="2">
    <source>
        <dbReference type="ARBA" id="ARBA00006739"/>
    </source>
</evidence>
<feature type="transmembrane region" description="Helical" evidence="8">
    <location>
        <begin position="261"/>
        <end position="281"/>
    </location>
</feature>
<feature type="domain" description="Glycosyltransferase 2-like" evidence="9">
    <location>
        <begin position="22"/>
        <end position="192"/>
    </location>
</feature>
<dbReference type="PANTHER" id="PTHR43398:SF1">
    <property type="entry name" value="DOLICHOL-PHOSPHATE MANNOSYLTRANSFERASE SUBUNIT 1"/>
    <property type="match status" value="1"/>
</dbReference>
<protein>
    <submittedName>
        <fullName evidence="11">Glycosyltransferase</fullName>
        <ecNumber evidence="11">2.4.-.-</ecNumber>
    </submittedName>
</protein>
<dbReference type="GO" id="GO:0016757">
    <property type="term" value="F:glycosyltransferase activity"/>
    <property type="evidence" value="ECO:0007669"/>
    <property type="project" value="UniProtKB-KW"/>
</dbReference>
<feature type="domain" description="GtrA/DPMS transmembrane" evidence="10">
    <location>
        <begin position="263"/>
        <end position="376"/>
    </location>
</feature>
<keyword evidence="3 11" id="KW-0328">Glycosyltransferase</keyword>
<keyword evidence="7 8" id="KW-0472">Membrane</keyword>
<dbReference type="Gene3D" id="3.90.550.10">
    <property type="entry name" value="Spore Coat Polysaccharide Biosynthesis Protein SpsA, Chain A"/>
    <property type="match status" value="1"/>
</dbReference>
<evidence type="ECO:0000256" key="8">
    <source>
        <dbReference type="SAM" id="Phobius"/>
    </source>
</evidence>
<keyword evidence="4 11" id="KW-0808">Transferase</keyword>
<evidence type="ECO:0000256" key="1">
    <source>
        <dbReference type="ARBA" id="ARBA00004141"/>
    </source>
</evidence>
<keyword evidence="6 8" id="KW-1133">Transmembrane helix</keyword>
<dbReference type="EC" id="2.4.-.-" evidence="11"/>
<comment type="caution">
    <text evidence="11">The sequence shown here is derived from an EMBL/GenBank/DDBJ whole genome shotgun (WGS) entry which is preliminary data.</text>
</comment>
<dbReference type="RefSeq" id="WP_345689680.1">
    <property type="nucleotide sequence ID" value="NZ_BAABIT010000001.1"/>
</dbReference>
<dbReference type="SUPFAM" id="SSF53448">
    <property type="entry name" value="Nucleotide-diphospho-sugar transferases"/>
    <property type="match status" value="1"/>
</dbReference>